<evidence type="ECO:0000313" key="2">
    <source>
        <dbReference type="Proteomes" id="UP000823934"/>
    </source>
</evidence>
<reference evidence="1" key="2">
    <citation type="submission" date="2021-04" db="EMBL/GenBank/DDBJ databases">
        <authorList>
            <person name="Gilroy R."/>
        </authorList>
    </citation>
    <scope>NUCLEOTIDE SEQUENCE</scope>
    <source>
        <strain evidence="1">CHK160-9182</strain>
    </source>
</reference>
<feature type="non-terminal residue" evidence="1">
    <location>
        <position position="242"/>
    </location>
</feature>
<comment type="caution">
    <text evidence="1">The sequence shown here is derived from an EMBL/GenBank/DDBJ whole genome shotgun (WGS) entry which is preliminary data.</text>
</comment>
<protein>
    <submittedName>
        <fullName evidence="1">STY4851/ECs_5259 family protein</fullName>
    </submittedName>
</protein>
<evidence type="ECO:0000313" key="1">
    <source>
        <dbReference type="EMBL" id="HIW06461.1"/>
    </source>
</evidence>
<gene>
    <name evidence="1" type="ORF">H9889_03930</name>
</gene>
<dbReference type="EMBL" id="DXHP01000087">
    <property type="protein sequence ID" value="HIW06461.1"/>
    <property type="molecule type" value="Genomic_DNA"/>
</dbReference>
<dbReference type="NCBIfam" id="NF038336">
    <property type="entry name" value="YjiT_fam"/>
    <property type="match status" value="1"/>
</dbReference>
<accession>A0A9D1Q6R0</accession>
<dbReference type="InterPro" id="IPR047879">
    <property type="entry name" value="YjiT"/>
</dbReference>
<proteinExistence type="predicted"/>
<organism evidence="1 2">
    <name type="scientific">Candidatus Ignatzschineria merdigallinarum</name>
    <dbReference type="NCBI Taxonomy" id="2838621"/>
    <lineage>
        <taxon>Bacteria</taxon>
        <taxon>Pseudomonadati</taxon>
        <taxon>Pseudomonadota</taxon>
        <taxon>Gammaproteobacteria</taxon>
        <taxon>Cardiobacteriales</taxon>
        <taxon>Ignatzschineriaceae</taxon>
        <taxon>Ignatzschineria</taxon>
    </lineage>
</organism>
<sequence>MTQKTIFENWFHDFQINRIIKKDNSKIDGRPLYGYQLATEELESLKSIFSGYYRGLAANNTQLNTYYGAAFVLLASEFFRRSYERQWNWEAIYQFIGVKITDVAERTLLIENGFDYWNLKKIESVEGKNRDFLGAVMNQGGLPWRLVQNSQDNFGRVIQLCFTDYAEFMEKYGSLLPAVELLAQKHRFPEYLSNHSTFELIAGVVDTVVSLQRSYPDIAIVEDPFKYLEEKEPEWIFKFPIP</sequence>
<dbReference type="Proteomes" id="UP000823934">
    <property type="component" value="Unassembled WGS sequence"/>
</dbReference>
<dbReference type="AlphaFoldDB" id="A0A9D1Q6R0"/>
<name>A0A9D1Q6R0_9GAMM</name>
<reference evidence="1" key="1">
    <citation type="journal article" date="2021" name="PeerJ">
        <title>Extensive microbial diversity within the chicken gut microbiome revealed by metagenomics and culture.</title>
        <authorList>
            <person name="Gilroy R."/>
            <person name="Ravi A."/>
            <person name="Getino M."/>
            <person name="Pursley I."/>
            <person name="Horton D.L."/>
            <person name="Alikhan N.F."/>
            <person name="Baker D."/>
            <person name="Gharbi K."/>
            <person name="Hall N."/>
            <person name="Watson M."/>
            <person name="Adriaenssens E.M."/>
            <person name="Foster-Nyarko E."/>
            <person name="Jarju S."/>
            <person name="Secka A."/>
            <person name="Antonio M."/>
            <person name="Oren A."/>
            <person name="Chaudhuri R.R."/>
            <person name="La Ragione R."/>
            <person name="Hildebrand F."/>
            <person name="Pallen M.J."/>
        </authorList>
    </citation>
    <scope>NUCLEOTIDE SEQUENCE</scope>
    <source>
        <strain evidence="1">CHK160-9182</strain>
    </source>
</reference>